<proteinExistence type="predicted"/>
<keyword evidence="3" id="KW-1185">Reference proteome</keyword>
<dbReference type="InterPro" id="IPR029044">
    <property type="entry name" value="Nucleotide-diphossugar_trans"/>
</dbReference>
<protein>
    <recommendedName>
        <fullName evidence="1">Glycosyltransferase 2-like domain-containing protein</fullName>
    </recommendedName>
</protein>
<dbReference type="CDD" id="cd02511">
    <property type="entry name" value="Beta4Glucosyltransferase"/>
    <property type="match status" value="1"/>
</dbReference>
<organism evidence="2 3">
    <name type="scientific">Leptotrichia trevisanii</name>
    <dbReference type="NCBI Taxonomy" id="109328"/>
    <lineage>
        <taxon>Bacteria</taxon>
        <taxon>Fusobacteriati</taxon>
        <taxon>Fusobacteriota</taxon>
        <taxon>Fusobacteriia</taxon>
        <taxon>Fusobacteriales</taxon>
        <taxon>Leptotrichiaceae</taxon>
        <taxon>Leptotrichia</taxon>
    </lineage>
</organism>
<dbReference type="EMBL" id="AP019831">
    <property type="protein sequence ID" value="BBM46435.1"/>
    <property type="molecule type" value="Genomic_DNA"/>
</dbReference>
<name>A0A510K7N3_9FUSO</name>
<dbReference type="SUPFAM" id="SSF53448">
    <property type="entry name" value="Nucleotide-diphospho-sugar transferases"/>
    <property type="match status" value="1"/>
</dbReference>
<dbReference type="Gene3D" id="3.90.550.10">
    <property type="entry name" value="Spore Coat Polysaccharide Biosynthesis Protein SpsA, Chain A"/>
    <property type="match status" value="1"/>
</dbReference>
<dbReference type="Proteomes" id="UP000422644">
    <property type="component" value="Chromosome"/>
</dbReference>
<dbReference type="PANTHER" id="PTHR43630:SF2">
    <property type="entry name" value="GLYCOSYLTRANSFERASE"/>
    <property type="match status" value="1"/>
</dbReference>
<dbReference type="PANTHER" id="PTHR43630">
    <property type="entry name" value="POLY-BETA-1,6-N-ACETYL-D-GLUCOSAMINE SYNTHASE"/>
    <property type="match status" value="1"/>
</dbReference>
<dbReference type="Pfam" id="PF00535">
    <property type="entry name" value="Glycos_transf_2"/>
    <property type="match status" value="1"/>
</dbReference>
<feature type="domain" description="Glycosyltransferase 2-like" evidence="1">
    <location>
        <begin position="8"/>
        <end position="109"/>
    </location>
</feature>
<dbReference type="AlphaFoldDB" id="A0A510K7N3"/>
<evidence type="ECO:0000259" key="1">
    <source>
        <dbReference type="Pfam" id="PF00535"/>
    </source>
</evidence>
<gene>
    <name evidence="2" type="ORF">JMUB3870_2585</name>
</gene>
<accession>A0A510K7N3</accession>
<dbReference type="OrthoDB" id="9815923at2"/>
<sequence length="376" mass="44002">MKKNHLLSVCMIVKNEEKILEDCLKSVLPVADEIIVVDNGSSDNSLSILKNYGCKIIDGSQFYVDEARNLYLNAAKSEWILIIDADERLDENSYGLLEKTLEKTDEKAYGIQLKNIQYLGKGLWCEVPALRIIRNHKGIKYDNVPIHASLGTSITKMGKKIINSDILLHHIDILINNRAEKKREKYRKGLETMLFSKNKIIDERYYLNMGFYAMEYIAIQEYDKAEDILLKALQKEIKFKPFLMVFLCQLYIITNNFQKLEKLIKSIDFNMQNLLDSADIIGNYYCYLDKNLCREYYMKQCIVNPFKISNYLNLAYLMREKDTTFAKKLIETAFEKNSYLKNPLIYKEGDECNIFKQQSNFIFPIKDLKCNLFLEI</sequence>
<dbReference type="InterPro" id="IPR001173">
    <property type="entry name" value="Glyco_trans_2-like"/>
</dbReference>
<reference evidence="2 3" key="1">
    <citation type="submission" date="2019-07" db="EMBL/GenBank/DDBJ databases">
        <title>Complete Genome Sequence of Leptotrichia trevisanii Strain JMUB3870.</title>
        <authorList>
            <person name="Watanabe S."/>
            <person name="Cui L."/>
        </authorList>
    </citation>
    <scope>NUCLEOTIDE SEQUENCE [LARGE SCALE GENOMIC DNA]</scope>
    <source>
        <strain evidence="2 3">JMUB3870</strain>
    </source>
</reference>
<evidence type="ECO:0000313" key="2">
    <source>
        <dbReference type="EMBL" id="BBM46435.1"/>
    </source>
</evidence>
<dbReference type="RefSeq" id="WP_026747504.1">
    <property type="nucleotide sequence ID" value="NZ_AP019831.1"/>
</dbReference>
<evidence type="ECO:0000313" key="3">
    <source>
        <dbReference type="Proteomes" id="UP000422644"/>
    </source>
</evidence>